<protein>
    <submittedName>
        <fullName evidence="2">Uncharacterized protein</fullName>
    </submittedName>
</protein>
<reference evidence="2 3" key="1">
    <citation type="submission" date="2018-05" db="EMBL/GenBank/DDBJ databases">
        <title>Complete Genome Sequences of Extremely Thermoacidophilic, Metal-Mobilizing Type-Strain Members of the Archaeal Family Sulfolobaceae: Acidianus brierleyi DSM-1651T, Acidianus sulfidivorans DSM-18786T, Metallosphaera hakonensis DSM-7519T, and Metallosphaera prunae DSM-10039T.</title>
        <authorList>
            <person name="Counts J.A."/>
            <person name="Kelly R.M."/>
        </authorList>
    </citation>
    <scope>NUCLEOTIDE SEQUENCE [LARGE SCALE GENOMIC DNA]</scope>
    <source>
        <strain evidence="2 3">DSM 1651</strain>
    </source>
</reference>
<evidence type="ECO:0000313" key="2">
    <source>
        <dbReference type="EMBL" id="AWR94511.1"/>
    </source>
</evidence>
<proteinExistence type="predicted"/>
<dbReference type="Proteomes" id="UP000248044">
    <property type="component" value="Chromosome"/>
</dbReference>
<evidence type="ECO:0000256" key="1">
    <source>
        <dbReference type="SAM" id="Phobius"/>
    </source>
</evidence>
<feature type="transmembrane region" description="Helical" evidence="1">
    <location>
        <begin position="104"/>
        <end position="125"/>
    </location>
</feature>
<name>A0A2U9IEP9_9CREN</name>
<keyword evidence="1" id="KW-0472">Membrane</keyword>
<organism evidence="2 3">
    <name type="scientific">Acidianus brierleyi</name>
    <dbReference type="NCBI Taxonomy" id="41673"/>
    <lineage>
        <taxon>Archaea</taxon>
        <taxon>Thermoproteota</taxon>
        <taxon>Thermoprotei</taxon>
        <taxon>Sulfolobales</taxon>
        <taxon>Sulfolobaceae</taxon>
        <taxon>Acidianus</taxon>
    </lineage>
</organism>
<accession>A0A2U9IEP9</accession>
<gene>
    <name evidence="2" type="ORF">DFR85_07810</name>
</gene>
<dbReference type="EMBL" id="CP029289">
    <property type="protein sequence ID" value="AWR94511.1"/>
    <property type="molecule type" value="Genomic_DNA"/>
</dbReference>
<dbReference type="KEGG" id="abri:DFR85_07810"/>
<sequence>MFYINSASVGCPVFMSAFDHNADDDCTYLGLVGLVSGVLNSFENNKDDVYLGIYYLPVVLPPNSFSVKDVLDYARMFCSNGVCQDSAFSYLLDRVRSANRAMSSLISAGVLSGIAFAAVLVVDWYDVDQIIRDSEVYVKKLKEIYDEVLGIVSSYIDSLPNLTRNEKIIYVQQCSEDLNYLMATVNATGEKNEIKMYLLNKMGNYCSRYNLYPCPQGEDSEEE</sequence>
<keyword evidence="1" id="KW-0812">Transmembrane</keyword>
<dbReference type="AlphaFoldDB" id="A0A2U9IEP9"/>
<evidence type="ECO:0000313" key="3">
    <source>
        <dbReference type="Proteomes" id="UP000248044"/>
    </source>
</evidence>
<keyword evidence="3" id="KW-1185">Reference proteome</keyword>
<keyword evidence="1" id="KW-1133">Transmembrane helix</keyword>